<name>X1BF10_9ZZZZ</name>
<reference evidence="1" key="1">
    <citation type="journal article" date="2014" name="Front. Microbiol.">
        <title>High frequency of phylogenetically diverse reductive dehalogenase-homologous genes in deep subseafloor sedimentary metagenomes.</title>
        <authorList>
            <person name="Kawai M."/>
            <person name="Futagami T."/>
            <person name="Toyoda A."/>
            <person name="Takaki Y."/>
            <person name="Nishi S."/>
            <person name="Hori S."/>
            <person name="Arai W."/>
            <person name="Tsubouchi T."/>
            <person name="Morono Y."/>
            <person name="Uchiyama I."/>
            <person name="Ito T."/>
            <person name="Fujiyama A."/>
            <person name="Inagaki F."/>
            <person name="Takami H."/>
        </authorList>
    </citation>
    <scope>NUCLEOTIDE SEQUENCE</scope>
    <source>
        <strain evidence="1">Expedition CK06-06</strain>
    </source>
</reference>
<gene>
    <name evidence="1" type="ORF">S01H4_24063</name>
</gene>
<evidence type="ECO:0000313" key="1">
    <source>
        <dbReference type="EMBL" id="GAG82713.1"/>
    </source>
</evidence>
<protein>
    <recommendedName>
        <fullName evidence="2">Toprim domain-containing protein</fullName>
    </recommendedName>
</protein>
<evidence type="ECO:0008006" key="2">
    <source>
        <dbReference type="Google" id="ProtNLM"/>
    </source>
</evidence>
<sequence length="78" mass="8717">ISQGQFNLLNQSGALSIIVLLDNDEAGMIGAKKIQQQCGRLYRLYYPTIDTNDVGDMGVDEVTKDIKSYIDKIHEELV</sequence>
<feature type="non-terminal residue" evidence="1">
    <location>
        <position position="1"/>
    </location>
</feature>
<organism evidence="1">
    <name type="scientific">marine sediment metagenome</name>
    <dbReference type="NCBI Taxonomy" id="412755"/>
    <lineage>
        <taxon>unclassified sequences</taxon>
        <taxon>metagenomes</taxon>
        <taxon>ecological metagenomes</taxon>
    </lineage>
</organism>
<accession>X1BF10</accession>
<dbReference type="EMBL" id="BART01011256">
    <property type="protein sequence ID" value="GAG82713.1"/>
    <property type="molecule type" value="Genomic_DNA"/>
</dbReference>
<proteinExistence type="predicted"/>
<dbReference type="AlphaFoldDB" id="X1BF10"/>
<comment type="caution">
    <text evidence="1">The sequence shown here is derived from an EMBL/GenBank/DDBJ whole genome shotgun (WGS) entry which is preliminary data.</text>
</comment>